<proteinExistence type="predicted"/>
<evidence type="ECO:0000313" key="3">
    <source>
        <dbReference type="Proteomes" id="UP000824179"/>
    </source>
</evidence>
<dbReference type="AlphaFoldDB" id="A0A9D1DBA3"/>
<dbReference type="InterPro" id="IPR045569">
    <property type="entry name" value="Metalloprtase-TldD/E_C"/>
</dbReference>
<feature type="domain" description="Metalloprotease TldD/E C-terminal" evidence="1">
    <location>
        <begin position="195"/>
        <end position="387"/>
    </location>
</feature>
<comment type="caution">
    <text evidence="2">The sequence shown here is derived from an EMBL/GenBank/DDBJ whole genome shotgun (WGS) entry which is preliminary data.</text>
</comment>
<dbReference type="GO" id="GO:0006508">
    <property type="term" value="P:proteolysis"/>
    <property type="evidence" value="ECO:0007669"/>
    <property type="project" value="InterPro"/>
</dbReference>
<name>A0A9D1DBA3_9FIRM</name>
<protein>
    <recommendedName>
        <fullName evidence="1">Metalloprotease TldD/E C-terminal domain-containing protein</fullName>
    </recommendedName>
</protein>
<dbReference type="PANTHER" id="PTHR43421:SF1">
    <property type="entry name" value="METALLOPROTEASE PMBA"/>
    <property type="match status" value="1"/>
</dbReference>
<sequence>MNKQKIIKSSRSYAATLAAGEVSSLRIKEDESTVIRVYENGRIGIAGRIGGGDDGALEAQAEAALSQNIPYPDGMASGGERKIDLRGGMIPEEDFLGAVKHFAARLKERFPGFIFSDKFIMSDVSSSYRDSAGTDLSYADNAVQITFMIKEAGSANIFDLDYCAERRFFDEDAAVEDIAKLLDVYSVKLPMPEEKLPVIINTGITRYLLSHIVAEVYSSGASLFSGKLGKKLFDKKVNMLMDCTPGKNILVPFFDCEGVTLADDKFYFVKEGKLCGLATYRRSAQSLGLPLSGNGYADFDAVPQCGNFSGIELSSGGGKLSEVFRGRAIYIAEISGGDMTPDGKFATPVMLAYLYDNGKLAGTLPEFGISANIYDFLGKDLIAIAKNDIFSYKEEDVIVAGFNIDKK</sequence>
<evidence type="ECO:0000259" key="1">
    <source>
        <dbReference type="Pfam" id="PF19289"/>
    </source>
</evidence>
<dbReference type="SUPFAM" id="SSF111283">
    <property type="entry name" value="Putative modulator of DNA gyrase, PmbA/TldD"/>
    <property type="match status" value="1"/>
</dbReference>
<dbReference type="PANTHER" id="PTHR43421">
    <property type="entry name" value="METALLOPROTEASE PMBA"/>
    <property type="match status" value="1"/>
</dbReference>
<dbReference type="InterPro" id="IPR036059">
    <property type="entry name" value="TldD/PmbA_sf"/>
</dbReference>
<accession>A0A9D1DBA3</accession>
<gene>
    <name evidence="2" type="ORF">IAB90_04080</name>
</gene>
<dbReference type="Pfam" id="PF19289">
    <property type="entry name" value="PmbA_TldD_3rd"/>
    <property type="match status" value="1"/>
</dbReference>
<organism evidence="2 3">
    <name type="scientific">Candidatus Coproplasma stercoripullorum</name>
    <dbReference type="NCBI Taxonomy" id="2840751"/>
    <lineage>
        <taxon>Bacteria</taxon>
        <taxon>Bacillati</taxon>
        <taxon>Bacillota</taxon>
        <taxon>Clostridia</taxon>
        <taxon>Eubacteriales</taxon>
        <taxon>Candidatus Coproplasma</taxon>
    </lineage>
</organism>
<reference evidence="2" key="2">
    <citation type="journal article" date="2021" name="PeerJ">
        <title>Extensive microbial diversity within the chicken gut microbiome revealed by metagenomics and culture.</title>
        <authorList>
            <person name="Gilroy R."/>
            <person name="Ravi A."/>
            <person name="Getino M."/>
            <person name="Pursley I."/>
            <person name="Horton D.L."/>
            <person name="Alikhan N.F."/>
            <person name="Baker D."/>
            <person name="Gharbi K."/>
            <person name="Hall N."/>
            <person name="Watson M."/>
            <person name="Adriaenssens E.M."/>
            <person name="Foster-Nyarko E."/>
            <person name="Jarju S."/>
            <person name="Secka A."/>
            <person name="Antonio M."/>
            <person name="Oren A."/>
            <person name="Chaudhuri R.R."/>
            <person name="La Ragione R."/>
            <person name="Hildebrand F."/>
            <person name="Pallen M.J."/>
        </authorList>
    </citation>
    <scope>NUCLEOTIDE SEQUENCE</scope>
    <source>
        <strain evidence="2">ChiW25-3613</strain>
    </source>
</reference>
<reference evidence="2" key="1">
    <citation type="submission" date="2020-10" db="EMBL/GenBank/DDBJ databases">
        <authorList>
            <person name="Gilroy R."/>
        </authorList>
    </citation>
    <scope>NUCLEOTIDE SEQUENCE</scope>
    <source>
        <strain evidence="2">ChiW25-3613</strain>
    </source>
</reference>
<dbReference type="EMBL" id="DVHB01000071">
    <property type="protein sequence ID" value="HIR39543.1"/>
    <property type="molecule type" value="Genomic_DNA"/>
</dbReference>
<dbReference type="Proteomes" id="UP000824179">
    <property type="component" value="Unassembled WGS sequence"/>
</dbReference>
<evidence type="ECO:0000313" key="2">
    <source>
        <dbReference type="EMBL" id="HIR39543.1"/>
    </source>
</evidence>
<dbReference type="InterPro" id="IPR047657">
    <property type="entry name" value="PmbA"/>
</dbReference>
<dbReference type="GO" id="GO:0008237">
    <property type="term" value="F:metallopeptidase activity"/>
    <property type="evidence" value="ECO:0007669"/>
    <property type="project" value="InterPro"/>
</dbReference>
<dbReference type="GO" id="GO:0005829">
    <property type="term" value="C:cytosol"/>
    <property type="evidence" value="ECO:0007669"/>
    <property type="project" value="TreeGrafter"/>
</dbReference>